<feature type="transmembrane region" description="Helical" evidence="5">
    <location>
        <begin position="231"/>
        <end position="253"/>
    </location>
</feature>
<dbReference type="STRING" id="51670.SAMN04488557_2723"/>
<feature type="transmembrane region" description="Helical" evidence="5">
    <location>
        <begin position="197"/>
        <end position="219"/>
    </location>
</feature>
<dbReference type="OrthoDB" id="9808328at2"/>
<feature type="transmembrane region" description="Helical" evidence="5">
    <location>
        <begin position="60"/>
        <end position="82"/>
    </location>
</feature>
<feature type="transmembrane region" description="Helical" evidence="5">
    <location>
        <begin position="94"/>
        <end position="114"/>
    </location>
</feature>
<organism evidence="7 8">
    <name type="scientific">Hyphomicrobium facile</name>
    <dbReference type="NCBI Taxonomy" id="51670"/>
    <lineage>
        <taxon>Bacteria</taxon>
        <taxon>Pseudomonadati</taxon>
        <taxon>Pseudomonadota</taxon>
        <taxon>Alphaproteobacteria</taxon>
        <taxon>Hyphomicrobiales</taxon>
        <taxon>Hyphomicrobiaceae</taxon>
        <taxon>Hyphomicrobium</taxon>
    </lineage>
</organism>
<gene>
    <name evidence="7" type="ORF">SAMN04488557_2723</name>
</gene>
<dbReference type="Gene3D" id="1.20.1560.10">
    <property type="entry name" value="ABC transporter type 1, transmembrane domain"/>
    <property type="match status" value="1"/>
</dbReference>
<evidence type="ECO:0000256" key="5">
    <source>
        <dbReference type="SAM" id="Phobius"/>
    </source>
</evidence>
<reference evidence="8" key="1">
    <citation type="submission" date="2016-10" db="EMBL/GenBank/DDBJ databases">
        <authorList>
            <person name="Varghese N."/>
            <person name="Submissions S."/>
        </authorList>
    </citation>
    <scope>NUCLEOTIDE SEQUENCE [LARGE SCALE GENOMIC DNA]</scope>
    <source>
        <strain evidence="8">DSM 1565</strain>
    </source>
</reference>
<dbReference type="GO" id="GO:0005524">
    <property type="term" value="F:ATP binding"/>
    <property type="evidence" value="ECO:0007669"/>
    <property type="project" value="InterPro"/>
</dbReference>
<feature type="transmembrane region" description="Helical" evidence="5">
    <location>
        <begin position="165"/>
        <end position="190"/>
    </location>
</feature>
<evidence type="ECO:0000313" key="8">
    <source>
        <dbReference type="Proteomes" id="UP000199423"/>
    </source>
</evidence>
<evidence type="ECO:0000256" key="1">
    <source>
        <dbReference type="ARBA" id="ARBA00004651"/>
    </source>
</evidence>
<accession>A0A1I7NPY2</accession>
<comment type="subcellular location">
    <subcellularLocation>
        <location evidence="1">Cell membrane</location>
        <topology evidence="1">Multi-pass membrane protein</topology>
    </subcellularLocation>
</comment>
<feature type="domain" description="ABC transmembrane type-1" evidence="6">
    <location>
        <begin position="61"/>
        <end position="211"/>
    </location>
</feature>
<proteinExistence type="predicted"/>
<evidence type="ECO:0000256" key="3">
    <source>
        <dbReference type="ARBA" id="ARBA00022989"/>
    </source>
</evidence>
<dbReference type="GO" id="GO:0005886">
    <property type="term" value="C:plasma membrane"/>
    <property type="evidence" value="ECO:0007669"/>
    <property type="project" value="UniProtKB-SubCell"/>
</dbReference>
<dbReference type="PROSITE" id="PS50929">
    <property type="entry name" value="ABC_TM1F"/>
    <property type="match status" value="1"/>
</dbReference>
<keyword evidence="3 5" id="KW-1133">Transmembrane helix</keyword>
<evidence type="ECO:0000256" key="4">
    <source>
        <dbReference type="ARBA" id="ARBA00023136"/>
    </source>
</evidence>
<sequence length="326" mass="35213">MLADRGKSIRPHPALVRLANIHRDVERSFKSIATRDSRSERQDRAVHALTLWRLAAKRTLAGVAAFSIFANLLMLAIPIYSFRMADRALSGGGIDPLVMLPGLTLGMLAMMSMLDILRRRPLSRLGTAMETVLGSAILSALLMSASERDGGQMLGLRSLHKLRAFLSSPTMLLLFDVPLTPLFFTVIYLIDPGLGSIALIAGLAVLSAALFKNTLALWIVRIAAPAAIVGWGVHLMLAGSLTAGMMIAASIIAGRALRTLADAIEGREYVVQAWAEYVRVCMALESGRLSNTEEFLLPVPVAKPHAANVLAFRKSAAKRRHIAISC</sequence>
<evidence type="ECO:0000259" key="6">
    <source>
        <dbReference type="PROSITE" id="PS50929"/>
    </source>
</evidence>
<name>A0A1I7NPY2_9HYPH</name>
<dbReference type="AlphaFoldDB" id="A0A1I7NPY2"/>
<dbReference type="InterPro" id="IPR011527">
    <property type="entry name" value="ABC1_TM_dom"/>
</dbReference>
<protein>
    <recommendedName>
        <fullName evidence="6">ABC transmembrane type-1 domain-containing protein</fullName>
    </recommendedName>
</protein>
<keyword evidence="4 5" id="KW-0472">Membrane</keyword>
<evidence type="ECO:0000313" key="7">
    <source>
        <dbReference type="EMBL" id="SFV36741.1"/>
    </source>
</evidence>
<evidence type="ECO:0000256" key="2">
    <source>
        <dbReference type="ARBA" id="ARBA00022692"/>
    </source>
</evidence>
<dbReference type="GO" id="GO:0140359">
    <property type="term" value="F:ABC-type transporter activity"/>
    <property type="evidence" value="ECO:0007669"/>
    <property type="project" value="InterPro"/>
</dbReference>
<dbReference type="Proteomes" id="UP000199423">
    <property type="component" value="Unassembled WGS sequence"/>
</dbReference>
<keyword evidence="2 5" id="KW-0812">Transmembrane</keyword>
<dbReference type="InterPro" id="IPR036640">
    <property type="entry name" value="ABC1_TM_sf"/>
</dbReference>
<dbReference type="EMBL" id="FPCH01000003">
    <property type="protein sequence ID" value="SFV36741.1"/>
    <property type="molecule type" value="Genomic_DNA"/>
</dbReference>
<keyword evidence="8" id="KW-1185">Reference proteome</keyword>
<dbReference type="SUPFAM" id="SSF90123">
    <property type="entry name" value="ABC transporter transmembrane region"/>
    <property type="match status" value="1"/>
</dbReference>
<dbReference type="RefSeq" id="WP_143117825.1">
    <property type="nucleotide sequence ID" value="NZ_FPCH01000003.1"/>
</dbReference>